<evidence type="ECO:0000256" key="1">
    <source>
        <dbReference type="SAM" id="MobiDB-lite"/>
    </source>
</evidence>
<dbReference type="InterPro" id="IPR002477">
    <property type="entry name" value="Peptidoglycan-bd-like"/>
</dbReference>
<feature type="compositionally biased region" description="Low complexity" evidence="1">
    <location>
        <begin position="260"/>
        <end position="288"/>
    </location>
</feature>
<dbReference type="InterPro" id="IPR010982">
    <property type="entry name" value="Lambda_DNA-bd_dom_sf"/>
</dbReference>
<dbReference type="CDD" id="cd00093">
    <property type="entry name" value="HTH_XRE"/>
    <property type="match status" value="1"/>
</dbReference>
<gene>
    <name evidence="3" type="ORF">GCM10015535_69080</name>
</gene>
<dbReference type="SUPFAM" id="SSF47413">
    <property type="entry name" value="lambda repressor-like DNA-binding domains"/>
    <property type="match status" value="1"/>
</dbReference>
<dbReference type="SUPFAM" id="SSF47090">
    <property type="entry name" value="PGBD-like"/>
    <property type="match status" value="1"/>
</dbReference>
<reference evidence="4" key="1">
    <citation type="journal article" date="2019" name="Int. J. Syst. Evol. Microbiol.">
        <title>The Global Catalogue of Microorganisms (GCM) 10K type strain sequencing project: providing services to taxonomists for standard genome sequencing and annotation.</title>
        <authorList>
            <consortium name="The Broad Institute Genomics Platform"/>
            <consortium name="The Broad Institute Genome Sequencing Center for Infectious Disease"/>
            <person name="Wu L."/>
            <person name="Ma J."/>
        </authorList>
    </citation>
    <scope>NUCLEOTIDE SEQUENCE [LARGE SCALE GENOMIC DNA]</scope>
    <source>
        <strain evidence="4">JCM 4376</strain>
    </source>
</reference>
<accession>A0ABQ2WC07</accession>
<organism evidence="3 4">
    <name type="scientific">Streptomyces gelaticus</name>
    <dbReference type="NCBI Taxonomy" id="285446"/>
    <lineage>
        <taxon>Bacteria</taxon>
        <taxon>Bacillati</taxon>
        <taxon>Actinomycetota</taxon>
        <taxon>Actinomycetes</taxon>
        <taxon>Kitasatosporales</taxon>
        <taxon>Streptomycetaceae</taxon>
        <taxon>Streptomyces</taxon>
    </lineage>
</organism>
<feature type="compositionally biased region" description="Low complexity" evidence="1">
    <location>
        <begin position="137"/>
        <end position="148"/>
    </location>
</feature>
<proteinExistence type="predicted"/>
<feature type="compositionally biased region" description="Pro residues" evidence="1">
    <location>
        <begin position="149"/>
        <end position="161"/>
    </location>
</feature>
<comment type="caution">
    <text evidence="3">The sequence shown here is derived from an EMBL/GenBank/DDBJ whole genome shotgun (WGS) entry which is preliminary data.</text>
</comment>
<dbReference type="Proteomes" id="UP000660675">
    <property type="component" value="Unassembled WGS sequence"/>
</dbReference>
<dbReference type="Gene3D" id="1.10.101.10">
    <property type="entry name" value="PGBD-like superfamily/PGBD"/>
    <property type="match status" value="1"/>
</dbReference>
<name>A0ABQ2WC07_9ACTN</name>
<evidence type="ECO:0000313" key="4">
    <source>
        <dbReference type="Proteomes" id="UP000660675"/>
    </source>
</evidence>
<dbReference type="InterPro" id="IPR036365">
    <property type="entry name" value="PGBD-like_sf"/>
</dbReference>
<evidence type="ECO:0000313" key="3">
    <source>
        <dbReference type="EMBL" id="GGV97542.1"/>
    </source>
</evidence>
<feature type="compositionally biased region" description="Pro residues" evidence="1">
    <location>
        <begin position="113"/>
        <end position="136"/>
    </location>
</feature>
<evidence type="ECO:0000259" key="2">
    <source>
        <dbReference type="Pfam" id="PF01471"/>
    </source>
</evidence>
<dbReference type="EMBL" id="BMTF01000053">
    <property type="protein sequence ID" value="GGV97542.1"/>
    <property type="molecule type" value="Genomic_DNA"/>
</dbReference>
<dbReference type="RefSeq" id="WP_189548194.1">
    <property type="nucleotide sequence ID" value="NZ_BMTF01000053.1"/>
</dbReference>
<feature type="domain" description="Peptidoglycan binding-like" evidence="2">
    <location>
        <begin position="308"/>
        <end position="362"/>
    </location>
</feature>
<sequence>MRPEQGDNPPAQPLPEVTALLQALRQVKESKNLSLDAFTHDTGYSRSSWNRVLKGTAFPPRAAVERLCSRRGLDKNTLLGLWDTADQARRAAATQEEAPPEAAPVPVLADPAPDAPAAPAPPTVPGPVPLTAPDPAPATATPKPAAATPTPPPSTPGPVEPARPAAASRSRIKILALIAAALAALLLVGRWYSVHETKSPAVSQPETGGDNRPGDDQPAVDESPLPSKSNKEPTTAPKGDENKDQDPTGEEDTNTKSPRPSSSAKGKTSSAASASASPSPAAAPGAAGRANCRYNWDRTQTMAKGMVGSKVKQIQCLLNSNYDYTLTVDGNFGSATDAAVRAVQSCSGLKPDGQVGPQTWKYLDTPMSGCGH</sequence>
<feature type="region of interest" description="Disordered" evidence="1">
    <location>
        <begin position="89"/>
        <end position="164"/>
    </location>
</feature>
<dbReference type="InterPro" id="IPR001387">
    <property type="entry name" value="Cro/C1-type_HTH"/>
</dbReference>
<dbReference type="InterPro" id="IPR036366">
    <property type="entry name" value="PGBDSf"/>
</dbReference>
<dbReference type="Pfam" id="PF13560">
    <property type="entry name" value="HTH_31"/>
    <property type="match status" value="1"/>
</dbReference>
<keyword evidence="4" id="KW-1185">Reference proteome</keyword>
<protein>
    <recommendedName>
        <fullName evidence="2">Peptidoglycan binding-like domain-containing protein</fullName>
    </recommendedName>
</protein>
<dbReference type="Pfam" id="PF01471">
    <property type="entry name" value="PG_binding_1"/>
    <property type="match status" value="1"/>
</dbReference>
<feature type="region of interest" description="Disordered" evidence="1">
    <location>
        <begin position="198"/>
        <end position="288"/>
    </location>
</feature>